<comment type="caution">
    <text evidence="3">The sequence shown here is derived from an EMBL/GenBank/DDBJ whole genome shotgun (WGS) entry which is preliminary data.</text>
</comment>
<proteinExistence type="inferred from homology"/>
<sequence>MHAIWRPEPSTQPILAGNSKQPDNAADIDTAGCGKTVDEMTAGGKAHLVALDVTSAETCAEVVAPLALTSGKLHILINTAGIMIAQPIATCTLETYQKEQKINLESVWIGCKTALELSTETEAADGTTSIINLSSTLGVVGERMFSAYTASKGAVRLMSKALAVELGPRQIRVNSVHPTLVNTALAIGATQDLVDGGVPLPYKKAMIDVVKMQAPLGRYAEPHDIANAIAFLASDESSYITSTELVVDGGPTAT</sequence>
<gene>
    <name evidence="3" type="ORF">RB2654_21738</name>
</gene>
<organism evidence="3 4">
    <name type="scientific">Maritimibacter alkaliphilus HTCC2654</name>
    <dbReference type="NCBI Taxonomy" id="314271"/>
    <lineage>
        <taxon>Bacteria</taxon>
        <taxon>Pseudomonadati</taxon>
        <taxon>Pseudomonadota</taxon>
        <taxon>Alphaproteobacteria</taxon>
        <taxon>Rhodobacterales</taxon>
        <taxon>Roseobacteraceae</taxon>
        <taxon>Maritimibacter</taxon>
    </lineage>
</organism>
<dbReference type="InterPro" id="IPR002347">
    <property type="entry name" value="SDR_fam"/>
</dbReference>
<evidence type="ECO:0000256" key="1">
    <source>
        <dbReference type="ARBA" id="ARBA00006484"/>
    </source>
</evidence>
<reference evidence="3 4" key="1">
    <citation type="journal article" date="2010" name="J. Bacteriol.">
        <title>Genome sequences of Pelagibaca bermudensis HTCC2601T and Maritimibacter alkaliphilus HTCC2654T, the type strains of two marine Roseobacter genera.</title>
        <authorList>
            <person name="Thrash J.C."/>
            <person name="Cho J.C."/>
            <person name="Ferriera S."/>
            <person name="Johnson J."/>
            <person name="Vergin K.L."/>
            <person name="Giovannoni S.J."/>
        </authorList>
    </citation>
    <scope>NUCLEOTIDE SEQUENCE [LARGE SCALE GENOMIC DNA]</scope>
    <source>
        <strain evidence="3 4">HTCC2654</strain>
    </source>
</reference>
<dbReference type="RefSeq" id="WP_008335931.1">
    <property type="nucleotide sequence ID" value="NZ_CH902580.1"/>
</dbReference>
<dbReference type="SUPFAM" id="SSF51735">
    <property type="entry name" value="NAD(P)-binding Rossmann-fold domains"/>
    <property type="match status" value="1"/>
</dbReference>
<dbReference type="HOGENOM" id="CLU_010194_1_0_5"/>
<name>A3VLQ7_9RHOB</name>
<evidence type="ECO:0000313" key="3">
    <source>
        <dbReference type="EMBL" id="EAQ10834.1"/>
    </source>
</evidence>
<accession>A3VLQ7</accession>
<evidence type="ECO:0000313" key="4">
    <source>
        <dbReference type="Proteomes" id="UP000002931"/>
    </source>
</evidence>
<dbReference type="InterPro" id="IPR020904">
    <property type="entry name" value="Sc_DH/Rdtase_CS"/>
</dbReference>
<feature type="region of interest" description="Disordered" evidence="2">
    <location>
        <begin position="1"/>
        <end position="23"/>
    </location>
</feature>
<dbReference type="Pfam" id="PF13561">
    <property type="entry name" value="adh_short_C2"/>
    <property type="match status" value="1"/>
</dbReference>
<dbReference type="AlphaFoldDB" id="A3VLQ7"/>
<dbReference type="PRINTS" id="PR00081">
    <property type="entry name" value="GDHRDH"/>
</dbReference>
<feature type="compositionally biased region" description="Polar residues" evidence="2">
    <location>
        <begin position="9"/>
        <end position="22"/>
    </location>
</feature>
<protein>
    <submittedName>
        <fullName evidence="3">Short-chain dehydrogenase/reductase SDR</fullName>
    </submittedName>
</protein>
<comment type="similarity">
    <text evidence="1">Belongs to the short-chain dehydrogenases/reductases (SDR) family.</text>
</comment>
<dbReference type="OrthoDB" id="9779623at2"/>
<dbReference type="PRINTS" id="PR00080">
    <property type="entry name" value="SDRFAMILY"/>
</dbReference>
<dbReference type="Proteomes" id="UP000002931">
    <property type="component" value="Unassembled WGS sequence"/>
</dbReference>
<dbReference type="STRING" id="314271.RB2654_21738"/>
<dbReference type="InterPro" id="IPR036291">
    <property type="entry name" value="NAD(P)-bd_dom_sf"/>
</dbReference>
<keyword evidence="4" id="KW-1185">Reference proteome</keyword>
<dbReference type="EMBL" id="AAMT01000024">
    <property type="protein sequence ID" value="EAQ10834.1"/>
    <property type="molecule type" value="Genomic_DNA"/>
</dbReference>
<dbReference type="PROSITE" id="PS00061">
    <property type="entry name" value="ADH_SHORT"/>
    <property type="match status" value="1"/>
</dbReference>
<dbReference type="GO" id="GO:0016616">
    <property type="term" value="F:oxidoreductase activity, acting on the CH-OH group of donors, NAD or NADP as acceptor"/>
    <property type="evidence" value="ECO:0007669"/>
    <property type="project" value="TreeGrafter"/>
</dbReference>
<dbReference type="eggNOG" id="COG1028">
    <property type="taxonomic scope" value="Bacteria"/>
</dbReference>
<evidence type="ECO:0000256" key="2">
    <source>
        <dbReference type="SAM" id="MobiDB-lite"/>
    </source>
</evidence>
<dbReference type="Gene3D" id="3.40.50.720">
    <property type="entry name" value="NAD(P)-binding Rossmann-like Domain"/>
    <property type="match status" value="1"/>
</dbReference>
<dbReference type="PANTHER" id="PTHR42760">
    <property type="entry name" value="SHORT-CHAIN DEHYDROGENASES/REDUCTASES FAMILY MEMBER"/>
    <property type="match status" value="1"/>
</dbReference>